<gene>
    <name evidence="11" type="ORF">CEY00_Acc08882</name>
</gene>
<evidence type="ECO:0000256" key="9">
    <source>
        <dbReference type="ARBA" id="ARBA00023303"/>
    </source>
</evidence>
<keyword evidence="7" id="KW-0406">Ion transport</keyword>
<feature type="transmembrane region" description="Helical" evidence="10">
    <location>
        <begin position="59"/>
        <end position="82"/>
    </location>
</feature>
<dbReference type="InterPro" id="IPR031846">
    <property type="entry name" value="Hvcn1"/>
</dbReference>
<dbReference type="OMA" id="DQNRHAS"/>
<dbReference type="GO" id="GO:0005886">
    <property type="term" value="C:plasma membrane"/>
    <property type="evidence" value="ECO:0007669"/>
    <property type="project" value="UniProtKB-SubCell"/>
</dbReference>
<evidence type="ECO:0000256" key="6">
    <source>
        <dbReference type="ARBA" id="ARBA00022989"/>
    </source>
</evidence>
<dbReference type="PANTHER" id="PTHR46480:SF1">
    <property type="entry name" value="VOLTAGE-GATED HYDROGEN CHANNEL 1"/>
    <property type="match status" value="1"/>
</dbReference>
<evidence type="ECO:0000256" key="3">
    <source>
        <dbReference type="ARBA" id="ARBA00022475"/>
    </source>
</evidence>
<dbReference type="InterPro" id="IPR027359">
    <property type="entry name" value="Volt_channel_dom_sf"/>
</dbReference>
<evidence type="ECO:0000256" key="2">
    <source>
        <dbReference type="ARBA" id="ARBA00022448"/>
    </source>
</evidence>
<comment type="caution">
    <text evidence="11">The sequence shown here is derived from an EMBL/GenBank/DDBJ whole genome shotgun (WGS) entry which is preliminary data.</text>
</comment>
<comment type="subcellular location">
    <subcellularLocation>
        <location evidence="1">Cell membrane</location>
        <topology evidence="1">Multi-pass membrane protein</topology>
    </subcellularLocation>
</comment>
<dbReference type="FunCoup" id="A0A2R6R8X8">
    <property type="interactions" value="28"/>
</dbReference>
<dbReference type="GO" id="GO:0034702">
    <property type="term" value="C:monoatomic ion channel complex"/>
    <property type="evidence" value="ECO:0007669"/>
    <property type="project" value="UniProtKB-KW"/>
</dbReference>
<dbReference type="GO" id="GO:0030171">
    <property type="term" value="F:voltage-gated proton channel activity"/>
    <property type="evidence" value="ECO:0007669"/>
    <property type="project" value="InterPro"/>
</dbReference>
<evidence type="ECO:0000256" key="5">
    <source>
        <dbReference type="ARBA" id="ARBA00022882"/>
    </source>
</evidence>
<dbReference type="InParanoid" id="A0A2R6R8X8"/>
<evidence type="ECO:0000256" key="4">
    <source>
        <dbReference type="ARBA" id="ARBA00022692"/>
    </source>
</evidence>
<keyword evidence="2" id="KW-0813">Transport</keyword>
<evidence type="ECO:0000313" key="12">
    <source>
        <dbReference type="Proteomes" id="UP000241394"/>
    </source>
</evidence>
<keyword evidence="12" id="KW-1185">Reference proteome</keyword>
<keyword evidence="9" id="KW-0407">Ion channel</keyword>
<dbReference type="Proteomes" id="UP000241394">
    <property type="component" value="Chromosome LG8"/>
</dbReference>
<keyword evidence="5" id="KW-0851">Voltage-gated channel</keyword>
<evidence type="ECO:0000256" key="10">
    <source>
        <dbReference type="SAM" id="Phobius"/>
    </source>
</evidence>
<evidence type="ECO:0000256" key="7">
    <source>
        <dbReference type="ARBA" id="ARBA00023065"/>
    </source>
</evidence>
<proteinExistence type="predicted"/>
<evidence type="ECO:0000313" key="11">
    <source>
        <dbReference type="EMBL" id="PSS24007.1"/>
    </source>
</evidence>
<evidence type="ECO:0000256" key="8">
    <source>
        <dbReference type="ARBA" id="ARBA00023136"/>
    </source>
</evidence>
<evidence type="ECO:0000256" key="1">
    <source>
        <dbReference type="ARBA" id="ARBA00004651"/>
    </source>
</evidence>
<keyword evidence="4 10" id="KW-0812">Transmembrane</keyword>
<dbReference type="PANTHER" id="PTHR46480">
    <property type="entry name" value="F20B24.22"/>
    <property type="match status" value="1"/>
</dbReference>
<dbReference type="EMBL" id="NKQK01000008">
    <property type="protein sequence ID" value="PSS24007.1"/>
    <property type="molecule type" value="Genomic_DNA"/>
</dbReference>
<dbReference type="Gramene" id="PSS24007">
    <property type="protein sequence ID" value="PSS24007"/>
    <property type="gene ID" value="CEY00_Acc08882"/>
</dbReference>
<dbReference type="OrthoDB" id="427456at2759"/>
<dbReference type="STRING" id="1590841.A0A2R6R8X8"/>
<sequence length="226" mass="25785">MVSSQIQIEAIENSLGNLIKSWNTRQKWKVIFNPSEQNSQRSRWRTHLSEFLESTPMRVIFISLLLVDLVLTVLELSSSLLLCKPRKHTIEQVWYHWVGIAILGVLGLKSIALAISLGCSYFRRPGYVMDGVVVVAALVLEALLERKGGGLLVVVSLWRVVRVVESTFQLSDEAIQAQIKVIVEEFEALREENGRLLEIIANKDKIIEELQEELEKWKHLKLDSNL</sequence>
<keyword evidence="8 10" id="KW-0472">Membrane</keyword>
<dbReference type="Gene3D" id="1.20.120.350">
    <property type="entry name" value="Voltage-gated potassium channels. Chain C"/>
    <property type="match status" value="1"/>
</dbReference>
<organism evidence="11 12">
    <name type="scientific">Actinidia chinensis var. chinensis</name>
    <name type="common">Chinese soft-hair kiwi</name>
    <dbReference type="NCBI Taxonomy" id="1590841"/>
    <lineage>
        <taxon>Eukaryota</taxon>
        <taxon>Viridiplantae</taxon>
        <taxon>Streptophyta</taxon>
        <taxon>Embryophyta</taxon>
        <taxon>Tracheophyta</taxon>
        <taxon>Spermatophyta</taxon>
        <taxon>Magnoliopsida</taxon>
        <taxon>eudicotyledons</taxon>
        <taxon>Gunneridae</taxon>
        <taxon>Pentapetalae</taxon>
        <taxon>asterids</taxon>
        <taxon>Ericales</taxon>
        <taxon>Actinidiaceae</taxon>
        <taxon>Actinidia</taxon>
    </lineage>
</organism>
<keyword evidence="3" id="KW-1003">Cell membrane</keyword>
<reference evidence="11 12" key="1">
    <citation type="submission" date="2017-07" db="EMBL/GenBank/DDBJ databases">
        <title>An improved, manually edited Actinidia chinensis var. chinensis (kiwifruit) genome highlights the challenges associated with draft genomes and gene prediction in plants.</title>
        <authorList>
            <person name="Pilkington S."/>
            <person name="Crowhurst R."/>
            <person name="Hilario E."/>
            <person name="Nardozza S."/>
            <person name="Fraser L."/>
            <person name="Peng Y."/>
            <person name="Gunaseelan K."/>
            <person name="Simpson R."/>
            <person name="Tahir J."/>
            <person name="Deroles S."/>
            <person name="Templeton K."/>
            <person name="Luo Z."/>
            <person name="Davy M."/>
            <person name="Cheng C."/>
            <person name="Mcneilage M."/>
            <person name="Scaglione D."/>
            <person name="Liu Y."/>
            <person name="Zhang Q."/>
            <person name="Datson P."/>
            <person name="De Silva N."/>
            <person name="Gardiner S."/>
            <person name="Bassett H."/>
            <person name="Chagne D."/>
            <person name="Mccallum J."/>
            <person name="Dzierzon H."/>
            <person name="Deng C."/>
            <person name="Wang Y.-Y."/>
            <person name="Barron N."/>
            <person name="Manako K."/>
            <person name="Bowen J."/>
            <person name="Foster T."/>
            <person name="Erridge Z."/>
            <person name="Tiffin H."/>
            <person name="Waite C."/>
            <person name="Davies K."/>
            <person name="Grierson E."/>
            <person name="Laing W."/>
            <person name="Kirk R."/>
            <person name="Chen X."/>
            <person name="Wood M."/>
            <person name="Montefiori M."/>
            <person name="Brummell D."/>
            <person name="Schwinn K."/>
            <person name="Catanach A."/>
            <person name="Fullerton C."/>
            <person name="Li D."/>
            <person name="Meiyalaghan S."/>
            <person name="Nieuwenhuizen N."/>
            <person name="Read N."/>
            <person name="Prakash R."/>
            <person name="Hunter D."/>
            <person name="Zhang H."/>
            <person name="Mckenzie M."/>
            <person name="Knabel M."/>
            <person name="Harris A."/>
            <person name="Allan A."/>
            <person name="Chen A."/>
            <person name="Janssen B."/>
            <person name="Plunkett B."/>
            <person name="Dwamena C."/>
            <person name="Voogd C."/>
            <person name="Leif D."/>
            <person name="Lafferty D."/>
            <person name="Souleyre E."/>
            <person name="Varkonyi-Gasic E."/>
            <person name="Gambi F."/>
            <person name="Hanley J."/>
            <person name="Yao J.-L."/>
            <person name="Cheung J."/>
            <person name="David K."/>
            <person name="Warren B."/>
            <person name="Marsh K."/>
            <person name="Snowden K."/>
            <person name="Lin-Wang K."/>
            <person name="Brian L."/>
            <person name="Martinez-Sanchez M."/>
            <person name="Wang M."/>
            <person name="Ileperuma N."/>
            <person name="Macnee N."/>
            <person name="Campin R."/>
            <person name="Mcatee P."/>
            <person name="Drummond R."/>
            <person name="Espley R."/>
            <person name="Ireland H."/>
            <person name="Wu R."/>
            <person name="Atkinson R."/>
            <person name="Karunairetnam S."/>
            <person name="Bulley S."/>
            <person name="Chunkath S."/>
            <person name="Hanley Z."/>
            <person name="Storey R."/>
            <person name="Thrimawithana A."/>
            <person name="Thomson S."/>
            <person name="David C."/>
            <person name="Testolin R."/>
        </authorList>
    </citation>
    <scope>NUCLEOTIDE SEQUENCE [LARGE SCALE GENOMIC DNA]</scope>
    <source>
        <strain evidence="12">cv. Red5</strain>
        <tissue evidence="11">Young leaf</tissue>
    </source>
</reference>
<accession>A0A2R6R8X8</accession>
<feature type="transmembrane region" description="Helical" evidence="10">
    <location>
        <begin position="94"/>
        <end position="115"/>
    </location>
</feature>
<protein>
    <submittedName>
        <fullName evidence="11">DNA translocase</fullName>
    </submittedName>
</protein>
<keyword evidence="6 10" id="KW-1133">Transmembrane helix</keyword>
<reference evidence="12" key="2">
    <citation type="journal article" date="2018" name="BMC Genomics">
        <title>A manually annotated Actinidia chinensis var. chinensis (kiwifruit) genome highlights the challenges associated with draft genomes and gene prediction in plants.</title>
        <authorList>
            <person name="Pilkington S.M."/>
            <person name="Crowhurst R."/>
            <person name="Hilario E."/>
            <person name="Nardozza S."/>
            <person name="Fraser L."/>
            <person name="Peng Y."/>
            <person name="Gunaseelan K."/>
            <person name="Simpson R."/>
            <person name="Tahir J."/>
            <person name="Deroles S.C."/>
            <person name="Templeton K."/>
            <person name="Luo Z."/>
            <person name="Davy M."/>
            <person name="Cheng C."/>
            <person name="McNeilage M."/>
            <person name="Scaglione D."/>
            <person name="Liu Y."/>
            <person name="Zhang Q."/>
            <person name="Datson P."/>
            <person name="De Silva N."/>
            <person name="Gardiner S.E."/>
            <person name="Bassett H."/>
            <person name="Chagne D."/>
            <person name="McCallum J."/>
            <person name="Dzierzon H."/>
            <person name="Deng C."/>
            <person name="Wang Y.Y."/>
            <person name="Barron L."/>
            <person name="Manako K."/>
            <person name="Bowen J."/>
            <person name="Foster T.M."/>
            <person name="Erridge Z.A."/>
            <person name="Tiffin H."/>
            <person name="Waite C.N."/>
            <person name="Davies K.M."/>
            <person name="Grierson E.P."/>
            <person name="Laing W.A."/>
            <person name="Kirk R."/>
            <person name="Chen X."/>
            <person name="Wood M."/>
            <person name="Montefiori M."/>
            <person name="Brummell D.A."/>
            <person name="Schwinn K.E."/>
            <person name="Catanach A."/>
            <person name="Fullerton C."/>
            <person name="Li D."/>
            <person name="Meiyalaghan S."/>
            <person name="Nieuwenhuizen N."/>
            <person name="Read N."/>
            <person name="Prakash R."/>
            <person name="Hunter D."/>
            <person name="Zhang H."/>
            <person name="McKenzie M."/>
            <person name="Knabel M."/>
            <person name="Harris A."/>
            <person name="Allan A.C."/>
            <person name="Gleave A."/>
            <person name="Chen A."/>
            <person name="Janssen B.J."/>
            <person name="Plunkett B."/>
            <person name="Ampomah-Dwamena C."/>
            <person name="Voogd C."/>
            <person name="Leif D."/>
            <person name="Lafferty D."/>
            <person name="Souleyre E.J.F."/>
            <person name="Varkonyi-Gasic E."/>
            <person name="Gambi F."/>
            <person name="Hanley J."/>
            <person name="Yao J.L."/>
            <person name="Cheung J."/>
            <person name="David K.M."/>
            <person name="Warren B."/>
            <person name="Marsh K."/>
            <person name="Snowden K.C."/>
            <person name="Lin-Wang K."/>
            <person name="Brian L."/>
            <person name="Martinez-Sanchez M."/>
            <person name="Wang M."/>
            <person name="Ileperuma N."/>
            <person name="Macnee N."/>
            <person name="Campin R."/>
            <person name="McAtee P."/>
            <person name="Drummond R.S.M."/>
            <person name="Espley R.V."/>
            <person name="Ireland H.S."/>
            <person name="Wu R."/>
            <person name="Atkinson R.G."/>
            <person name="Karunairetnam S."/>
            <person name="Bulley S."/>
            <person name="Chunkath S."/>
            <person name="Hanley Z."/>
            <person name="Storey R."/>
            <person name="Thrimawithana A.H."/>
            <person name="Thomson S."/>
            <person name="David C."/>
            <person name="Testolin R."/>
            <person name="Huang H."/>
            <person name="Hellens R.P."/>
            <person name="Schaffer R.J."/>
        </authorList>
    </citation>
    <scope>NUCLEOTIDE SEQUENCE [LARGE SCALE GENOMIC DNA]</scope>
    <source>
        <strain evidence="12">cv. Red5</strain>
    </source>
</reference>
<dbReference type="AlphaFoldDB" id="A0A2R6R8X8"/>
<name>A0A2R6R8X8_ACTCC</name>